<dbReference type="AlphaFoldDB" id="N6TZ01"/>
<reference evidence="7 9" key="1">
    <citation type="journal article" date="2013" name="Genome Biol.">
        <title>Draft genome of the mountain pine beetle, Dendroctonus ponderosae Hopkins, a major forest pest.</title>
        <authorList>
            <person name="Keeling C.I."/>
            <person name="Yuen M.M."/>
            <person name="Liao N.Y."/>
            <person name="Docking T.R."/>
            <person name="Chan S.K."/>
            <person name="Taylor G.A."/>
            <person name="Palmquist D.L."/>
            <person name="Jackman S.D."/>
            <person name="Nguyen A."/>
            <person name="Li M."/>
            <person name="Henderson H."/>
            <person name="Janes J.K."/>
            <person name="Zhao Y."/>
            <person name="Pandoh P."/>
            <person name="Moore R."/>
            <person name="Sperling F.A."/>
            <person name="Huber D.P."/>
            <person name="Birol I."/>
            <person name="Jones S.J."/>
            <person name="Bohlmann J."/>
        </authorList>
    </citation>
    <scope>NUCLEOTIDE SEQUENCE</scope>
</reference>
<dbReference type="Proteomes" id="UP000019118">
    <property type="component" value="Unassembled WGS sequence"/>
</dbReference>
<feature type="signal peptide" evidence="5">
    <location>
        <begin position="1"/>
        <end position="21"/>
    </location>
</feature>
<dbReference type="Pfam" id="PF00341">
    <property type="entry name" value="PDGF"/>
    <property type="match status" value="1"/>
</dbReference>
<reference evidence="8" key="2">
    <citation type="submission" date="2024-08" db="UniProtKB">
        <authorList>
            <consortium name="EnsemblMetazoa"/>
        </authorList>
    </citation>
    <scope>IDENTIFICATION</scope>
</reference>
<sequence>MRLMFYVVLNLLVLCNHLVLSENVEELKQVRIRAAYNYGRPGDPNRDFLPLDFGMRPPPPPHDHLPYHHLRNGPPDPGHVHYHFLSSSKTNEKSASNFANTSGVPLDFAKSINEYIVSDLLLNAIEDGPEPEKVSFIANRFGGDTDGNETERNAALIARPAKCMPELTTVKIAQSDANVFYIPECIRIERCGGCCSHELLSCQHRPTETETVTYSVMKTGYTTGTNKLLKYVGTEVILVEKHTKCSCGCKVKATDCGKYQEYRESECRCVCKNFDEEKCYKNSYLKLWNPNICGCQCREILDCSTAFQFDHNECRCIKVQVTRRYILSDVNRQKEQPE</sequence>
<feature type="chain" id="PRO_5010971901" description="Platelet-derived growth factor (PDGF) family profile domain-containing protein" evidence="5">
    <location>
        <begin position="22"/>
        <end position="338"/>
    </location>
</feature>
<protein>
    <recommendedName>
        <fullName evidence="6">Platelet-derived growth factor (PDGF) family profile domain-containing protein</fullName>
    </recommendedName>
</protein>
<dbReference type="OrthoDB" id="8878063at2759"/>
<dbReference type="InterPro" id="IPR029034">
    <property type="entry name" value="Cystine-knot_cytokine"/>
</dbReference>
<dbReference type="SUPFAM" id="SSF57501">
    <property type="entry name" value="Cystine-knot cytokines"/>
    <property type="match status" value="1"/>
</dbReference>
<gene>
    <name evidence="8" type="primary">109532859</name>
    <name evidence="7" type="ORF">YQE_00243</name>
</gene>
<evidence type="ECO:0000259" key="6">
    <source>
        <dbReference type="PROSITE" id="PS50278"/>
    </source>
</evidence>
<dbReference type="InterPro" id="IPR000072">
    <property type="entry name" value="PDGF/VEGF_dom"/>
</dbReference>
<dbReference type="Gene3D" id="2.10.90.10">
    <property type="entry name" value="Cystine-knot cytokines"/>
    <property type="match status" value="1"/>
</dbReference>
<accession>N6TZ01</accession>
<dbReference type="GO" id="GO:0070851">
    <property type="term" value="F:growth factor receptor binding"/>
    <property type="evidence" value="ECO:0007669"/>
    <property type="project" value="TreeGrafter"/>
</dbReference>
<dbReference type="PANTHER" id="PTHR11633:SF1">
    <property type="entry name" value="LD28763P"/>
    <property type="match status" value="1"/>
</dbReference>
<evidence type="ECO:0000313" key="9">
    <source>
        <dbReference type="Proteomes" id="UP000019118"/>
    </source>
</evidence>
<dbReference type="GO" id="GO:0005615">
    <property type="term" value="C:extracellular space"/>
    <property type="evidence" value="ECO:0007669"/>
    <property type="project" value="TreeGrafter"/>
</dbReference>
<keyword evidence="9" id="KW-1185">Reference proteome</keyword>
<evidence type="ECO:0000256" key="1">
    <source>
        <dbReference type="ARBA" id="ARBA00006686"/>
    </source>
</evidence>
<dbReference type="PROSITE" id="PS50278">
    <property type="entry name" value="PDGF_2"/>
    <property type="match status" value="1"/>
</dbReference>
<dbReference type="GO" id="GO:0051781">
    <property type="term" value="P:positive regulation of cell division"/>
    <property type="evidence" value="ECO:0007669"/>
    <property type="project" value="UniProtKB-KW"/>
</dbReference>
<proteinExistence type="inferred from homology"/>
<evidence type="ECO:0000313" key="8">
    <source>
        <dbReference type="EnsemblMetazoa" id="XP_019753496.1"/>
    </source>
</evidence>
<evidence type="ECO:0000313" key="7">
    <source>
        <dbReference type="EMBL" id="ENN83398.1"/>
    </source>
</evidence>
<keyword evidence="5" id="KW-0732">Signal</keyword>
<dbReference type="GO" id="GO:0008284">
    <property type="term" value="P:positive regulation of cell population proliferation"/>
    <property type="evidence" value="ECO:0007669"/>
    <property type="project" value="TreeGrafter"/>
</dbReference>
<keyword evidence="3" id="KW-0497">Mitogen</keyword>
<dbReference type="EMBL" id="KB735331">
    <property type="protein sequence ID" value="ENN83398.1"/>
    <property type="molecule type" value="Genomic_DNA"/>
</dbReference>
<dbReference type="GO" id="GO:0016020">
    <property type="term" value="C:membrane"/>
    <property type="evidence" value="ECO:0007669"/>
    <property type="project" value="InterPro"/>
</dbReference>
<feature type="domain" description="Platelet-derived growth factor (PDGF) family profile" evidence="6">
    <location>
        <begin position="149"/>
        <end position="252"/>
    </location>
</feature>
<comment type="similarity">
    <text evidence="1 4">Belongs to the PDGF/VEGF growth factor family.</text>
</comment>
<dbReference type="PANTHER" id="PTHR11633">
    <property type="entry name" value="PLATELET-DERIVED GROWTH FACTOR"/>
    <property type="match status" value="1"/>
</dbReference>
<evidence type="ECO:0000256" key="5">
    <source>
        <dbReference type="SAM" id="SignalP"/>
    </source>
</evidence>
<dbReference type="EnsemblMetazoa" id="XM_019897937.1">
    <property type="protein sequence ID" value="XP_019753496.1"/>
    <property type="gene ID" value="LOC109532859"/>
</dbReference>
<evidence type="ECO:0000256" key="2">
    <source>
        <dbReference type="ARBA" id="ARBA00023030"/>
    </source>
</evidence>
<keyword evidence="2 4" id="KW-0339">Growth factor</keyword>
<feature type="non-terminal residue" evidence="7">
    <location>
        <position position="1"/>
    </location>
</feature>
<organism evidence="7">
    <name type="scientific">Dendroctonus ponderosae</name>
    <name type="common">Mountain pine beetle</name>
    <dbReference type="NCBI Taxonomy" id="77166"/>
    <lineage>
        <taxon>Eukaryota</taxon>
        <taxon>Metazoa</taxon>
        <taxon>Ecdysozoa</taxon>
        <taxon>Arthropoda</taxon>
        <taxon>Hexapoda</taxon>
        <taxon>Insecta</taxon>
        <taxon>Pterygota</taxon>
        <taxon>Neoptera</taxon>
        <taxon>Endopterygota</taxon>
        <taxon>Coleoptera</taxon>
        <taxon>Polyphaga</taxon>
        <taxon>Cucujiformia</taxon>
        <taxon>Curculionidae</taxon>
        <taxon>Scolytinae</taxon>
        <taxon>Dendroctonus</taxon>
    </lineage>
</organism>
<evidence type="ECO:0000256" key="3">
    <source>
        <dbReference type="ARBA" id="ARBA00023246"/>
    </source>
</evidence>
<evidence type="ECO:0000256" key="4">
    <source>
        <dbReference type="RuleBase" id="RU003818"/>
    </source>
</evidence>
<dbReference type="SMART" id="SM00141">
    <property type="entry name" value="PDGF"/>
    <property type="match status" value="1"/>
</dbReference>
<dbReference type="GO" id="GO:0008083">
    <property type="term" value="F:growth factor activity"/>
    <property type="evidence" value="ECO:0007669"/>
    <property type="project" value="UniProtKB-KW"/>
</dbReference>
<dbReference type="HOGENOM" id="CLU_071141_0_0_1"/>
<name>N6TZ01_DENPD</name>